<name>A0A6A4TCM6_SCOMX</name>
<feature type="compositionally biased region" description="Basic residues" evidence="1">
    <location>
        <begin position="57"/>
        <end position="67"/>
    </location>
</feature>
<evidence type="ECO:0000313" key="3">
    <source>
        <dbReference type="Proteomes" id="UP000438429"/>
    </source>
</evidence>
<protein>
    <submittedName>
        <fullName evidence="2">Uncharacterized protein</fullName>
    </submittedName>
</protein>
<accession>A0A6A4TCM6</accession>
<evidence type="ECO:0000256" key="1">
    <source>
        <dbReference type="SAM" id="MobiDB-lite"/>
    </source>
</evidence>
<evidence type="ECO:0000313" key="2">
    <source>
        <dbReference type="EMBL" id="KAF0043753.1"/>
    </source>
</evidence>
<organism evidence="2 3">
    <name type="scientific">Scophthalmus maximus</name>
    <name type="common">Turbot</name>
    <name type="synonym">Psetta maxima</name>
    <dbReference type="NCBI Taxonomy" id="52904"/>
    <lineage>
        <taxon>Eukaryota</taxon>
        <taxon>Metazoa</taxon>
        <taxon>Chordata</taxon>
        <taxon>Craniata</taxon>
        <taxon>Vertebrata</taxon>
        <taxon>Euteleostomi</taxon>
        <taxon>Actinopterygii</taxon>
        <taxon>Neopterygii</taxon>
        <taxon>Teleostei</taxon>
        <taxon>Neoteleostei</taxon>
        <taxon>Acanthomorphata</taxon>
        <taxon>Carangaria</taxon>
        <taxon>Pleuronectiformes</taxon>
        <taxon>Pleuronectoidei</taxon>
        <taxon>Scophthalmidae</taxon>
        <taxon>Scophthalmus</taxon>
    </lineage>
</organism>
<gene>
    <name evidence="2" type="ORF">F2P81_002911</name>
</gene>
<sequence length="171" mass="18975">MSEDEVNATPTRGLIDTSVGRFRSAAPGVGAPRYQTSRRPAALLPRQPERRSSGVRPSRRRHVRNRWRQQDGVRGCAVPEQTDDDVTHRTPRAASPRHQTRGVRDEARPTEQPTIPRGFSSSVDNLDLSEQAEGKHAVRGSDRARLSSIPDEQNHVLTWCRGVALRGCVAS</sequence>
<dbReference type="EMBL" id="VEVO01000003">
    <property type="protein sequence ID" value="KAF0043753.1"/>
    <property type="molecule type" value="Genomic_DNA"/>
</dbReference>
<dbReference type="Proteomes" id="UP000438429">
    <property type="component" value="Unassembled WGS sequence"/>
</dbReference>
<dbReference type="AlphaFoldDB" id="A0A6A4TCM6"/>
<reference evidence="2 3" key="1">
    <citation type="submission" date="2019-06" db="EMBL/GenBank/DDBJ databases">
        <title>Draft genomes of female and male turbot (Scophthalmus maximus).</title>
        <authorList>
            <person name="Xu H."/>
            <person name="Xu X.-W."/>
            <person name="Shao C."/>
            <person name="Chen S."/>
        </authorList>
    </citation>
    <scope>NUCLEOTIDE SEQUENCE [LARGE SCALE GENOMIC DNA]</scope>
    <source>
        <strain evidence="2">Ysfricsl-2016a</strain>
        <tissue evidence="2">Blood</tissue>
    </source>
</reference>
<comment type="caution">
    <text evidence="2">The sequence shown here is derived from an EMBL/GenBank/DDBJ whole genome shotgun (WGS) entry which is preliminary data.</text>
</comment>
<proteinExistence type="predicted"/>
<feature type="region of interest" description="Disordered" evidence="1">
    <location>
        <begin position="1"/>
        <end position="125"/>
    </location>
</feature>